<evidence type="ECO:0000256" key="1">
    <source>
        <dbReference type="SAM" id="MobiDB-lite"/>
    </source>
</evidence>
<feature type="region of interest" description="Disordered" evidence="1">
    <location>
        <begin position="167"/>
        <end position="190"/>
    </location>
</feature>
<evidence type="ECO:0000313" key="3">
    <source>
        <dbReference type="Proteomes" id="UP000823388"/>
    </source>
</evidence>
<dbReference type="EMBL" id="CM029042">
    <property type="protein sequence ID" value="KAG2620365.1"/>
    <property type="molecule type" value="Genomic_DNA"/>
</dbReference>
<name>A0A8T0UEH9_PANVG</name>
<feature type="region of interest" description="Disordered" evidence="1">
    <location>
        <begin position="1"/>
        <end position="65"/>
    </location>
</feature>
<proteinExistence type="predicted"/>
<gene>
    <name evidence="2" type="ORF">PVAP13_3NG175184</name>
</gene>
<accession>A0A8T0UEH9</accession>
<reference evidence="2" key="1">
    <citation type="submission" date="2020-05" db="EMBL/GenBank/DDBJ databases">
        <title>WGS assembly of Panicum virgatum.</title>
        <authorList>
            <person name="Lovell J.T."/>
            <person name="Jenkins J."/>
            <person name="Shu S."/>
            <person name="Juenger T.E."/>
            <person name="Schmutz J."/>
        </authorList>
    </citation>
    <scope>NUCLEOTIDE SEQUENCE</scope>
    <source>
        <strain evidence="2">AP13</strain>
    </source>
</reference>
<feature type="compositionally biased region" description="Pro residues" evidence="1">
    <location>
        <begin position="1"/>
        <end position="11"/>
    </location>
</feature>
<feature type="compositionally biased region" description="Basic residues" evidence="1">
    <location>
        <begin position="180"/>
        <end position="190"/>
    </location>
</feature>
<feature type="compositionally biased region" description="Low complexity" evidence="1">
    <location>
        <begin position="167"/>
        <end position="177"/>
    </location>
</feature>
<organism evidence="2 3">
    <name type="scientific">Panicum virgatum</name>
    <name type="common">Blackwell switchgrass</name>
    <dbReference type="NCBI Taxonomy" id="38727"/>
    <lineage>
        <taxon>Eukaryota</taxon>
        <taxon>Viridiplantae</taxon>
        <taxon>Streptophyta</taxon>
        <taxon>Embryophyta</taxon>
        <taxon>Tracheophyta</taxon>
        <taxon>Spermatophyta</taxon>
        <taxon>Magnoliopsida</taxon>
        <taxon>Liliopsida</taxon>
        <taxon>Poales</taxon>
        <taxon>Poaceae</taxon>
        <taxon>PACMAD clade</taxon>
        <taxon>Panicoideae</taxon>
        <taxon>Panicodae</taxon>
        <taxon>Paniceae</taxon>
        <taxon>Panicinae</taxon>
        <taxon>Panicum</taxon>
        <taxon>Panicum sect. Hiantes</taxon>
    </lineage>
</organism>
<protein>
    <submittedName>
        <fullName evidence="2">Uncharacterized protein</fullName>
    </submittedName>
</protein>
<feature type="compositionally biased region" description="Low complexity" evidence="1">
    <location>
        <begin position="55"/>
        <end position="65"/>
    </location>
</feature>
<feature type="compositionally biased region" description="Basic residues" evidence="1">
    <location>
        <begin position="35"/>
        <end position="48"/>
    </location>
</feature>
<dbReference type="AlphaFoldDB" id="A0A8T0UEH9"/>
<dbReference type="Proteomes" id="UP000823388">
    <property type="component" value="Chromosome 3N"/>
</dbReference>
<comment type="caution">
    <text evidence="2">The sequence shown here is derived from an EMBL/GenBank/DDBJ whole genome shotgun (WGS) entry which is preliminary data.</text>
</comment>
<evidence type="ECO:0000313" key="2">
    <source>
        <dbReference type="EMBL" id="KAG2620365.1"/>
    </source>
</evidence>
<sequence length="327" mass="34833">MDAAIVPPPPRRSPRRLGGRPSPPPNLFLLAAYGGRRRRRRSSVRRRRPVAEPKPAQLVASPSPLSLSPASLPLTSNLAVAAGPKRVAAGHRGQIRALPHRIWAPKGRIWPSLAAFVGCRRGAPPLRGSSGRRGCLAGLAPRRSPAPPPRLPCRVSGVLPRLRVTAARSGPRGRAAGMGRGRRRSSRSARSRGLAAGAWALGWPSASASPHPWPALRLLLALLRLPLPGVRPSSWGSESALPRGRRWGRSLLLLGSQGPSPPAPSGRGTSHPLVLRLGVETCPRCSRWPCGRGCRSALWPRRNLLGRPSALGWKGAVAKALDPLADR</sequence>
<keyword evidence="3" id="KW-1185">Reference proteome</keyword>